<feature type="domain" description="S-layer protein C-terminal" evidence="1">
    <location>
        <begin position="137"/>
        <end position="197"/>
    </location>
</feature>
<evidence type="ECO:0000313" key="2">
    <source>
        <dbReference type="EMBL" id="GHW00817.1"/>
    </source>
</evidence>
<organism evidence="2 3">
    <name type="scientific">Lactobacillus nasalidis</name>
    <dbReference type="NCBI Taxonomy" id="2797258"/>
    <lineage>
        <taxon>Bacteria</taxon>
        <taxon>Bacillati</taxon>
        <taxon>Bacillota</taxon>
        <taxon>Bacilli</taxon>
        <taxon>Lactobacillales</taxon>
        <taxon>Lactobacillaceae</taxon>
        <taxon>Lactobacillus</taxon>
    </lineage>
</organism>
<dbReference type="InterPro" id="IPR024968">
    <property type="entry name" value="SlpA_C_lactobacillus"/>
</dbReference>
<evidence type="ECO:0000313" key="3">
    <source>
        <dbReference type="Proteomes" id="UP000616547"/>
    </source>
</evidence>
<dbReference type="Pfam" id="PF03217">
    <property type="entry name" value="SlpA"/>
    <property type="match status" value="2"/>
</dbReference>
<accession>A0ABQ3W9F5</accession>
<reference evidence="3" key="1">
    <citation type="submission" date="2021-01" db="EMBL/GenBank/DDBJ databases">
        <title>Draft genome sequence of Nasalis larvatus strain YZ03.</title>
        <authorList>
            <person name="Suzuki-Hashido N."/>
            <person name="Tsuchida S."/>
            <person name="Hayakawa T."/>
        </authorList>
    </citation>
    <scope>NUCLEOTIDE SEQUENCE [LARGE SCALE GENOMIC DNA]</scope>
    <source>
        <strain evidence="3">YZ03</strain>
    </source>
</reference>
<gene>
    <name evidence="2" type="ORF">lacNasYZ03_05040</name>
</gene>
<sequence length="204" mass="22997">MTRGSVKYYKVSKTASKYIKASNVDGSWITLKNSAAVYTKDLKKTKTSYKKGKKVYAYAYAILGGEKYYKLGTNKYIKALSADGHYITLKHGAVVYSKDLKKTSTSYGEGKKVLTFGSTSLNKRKYYQVGQNKFIVASNVDGTKRTLKKNAYVYKKSKGKAVRYKKYVLKKNSQHKTYGSAVTINGKKYYIIAVGQYAVKSNFR</sequence>
<dbReference type="Proteomes" id="UP000616547">
    <property type="component" value="Unassembled WGS sequence"/>
</dbReference>
<proteinExistence type="predicted"/>
<name>A0ABQ3W9F5_9LACO</name>
<evidence type="ECO:0000259" key="1">
    <source>
        <dbReference type="Pfam" id="PF03217"/>
    </source>
</evidence>
<feature type="domain" description="S-layer protein C-terminal" evidence="1">
    <location>
        <begin position="21"/>
        <end position="79"/>
    </location>
</feature>
<protein>
    <recommendedName>
        <fullName evidence="1">S-layer protein C-terminal domain-containing protein</fullName>
    </recommendedName>
</protein>
<keyword evidence="3" id="KW-1185">Reference proteome</keyword>
<dbReference type="EMBL" id="BOCI01000136">
    <property type="protein sequence ID" value="GHW00817.1"/>
    <property type="molecule type" value="Genomic_DNA"/>
</dbReference>
<comment type="caution">
    <text evidence="2">The sequence shown here is derived from an EMBL/GenBank/DDBJ whole genome shotgun (WGS) entry which is preliminary data.</text>
</comment>